<dbReference type="InterPro" id="IPR006554">
    <property type="entry name" value="Helicase-like_DEXD_c2"/>
</dbReference>
<evidence type="ECO:0000259" key="14">
    <source>
        <dbReference type="PROSITE" id="PS51193"/>
    </source>
</evidence>
<evidence type="ECO:0000256" key="13">
    <source>
        <dbReference type="ARBA" id="ARBA00038058"/>
    </source>
</evidence>
<name>A0A5C1QEM6_9SPIO</name>
<dbReference type="PROSITE" id="PS51193">
    <property type="entry name" value="HELICASE_ATP_BIND_2"/>
    <property type="match status" value="1"/>
</dbReference>
<dbReference type="Gene3D" id="1.10.275.30">
    <property type="match status" value="1"/>
</dbReference>
<dbReference type="InterPro" id="IPR001650">
    <property type="entry name" value="Helicase_C-like"/>
</dbReference>
<dbReference type="PANTHER" id="PTHR11472">
    <property type="entry name" value="DNA REPAIR DEAD HELICASE RAD3/XP-D SUBFAMILY MEMBER"/>
    <property type="match status" value="1"/>
</dbReference>
<keyword evidence="3" id="KW-0547">Nucleotide-binding</keyword>
<evidence type="ECO:0000256" key="6">
    <source>
        <dbReference type="ARBA" id="ARBA00022806"/>
    </source>
</evidence>
<keyword evidence="8" id="KW-0408">Iron</keyword>
<dbReference type="AlphaFoldDB" id="A0A5C1QEM6"/>
<sequence>MIKDRISVRDLAEFNNKDGSLGGNILNSSRAQIGTLEHKRVQDSRGEGYLKEYSLKTSVEKFGIMLEIYGRADGIYSLDDPIVIEEIKTTKVDKISAPHLSQVKLYAYLYLIESSLKGVHYPGISIKLLYINIINREERIIKEYLTREELTIFFETQIDPYFLYLKGLKSWKDLRDTSLKELVFPFNNFREGQRDLSVNIFRAIRDSKTLFSIAPTGTGKSMASIFPALKAMGEGVVEKIFYLTAKTVGRITARDTINILREGGANIRSIVITAKEKICINKEFNCSPDSCPYALDYYKKLFLVINEILGIRDFYEENLKDLGEQYSLCPFELSLDLSNYCDIVICDYNYVFDLRVYLKRYFETKNKGFTLLVDEAHNLPDRLRSSYSCKLDRELIPPVLDILSPICKKTMNSLEAINSIMLDAIKSNSGEYTLFEEVPTDLIKALKKSCLNIEGNILDLDFKGKNLVIDWYFNTLFFIKLSELYTEGHCFVQVNRGGLGVTLEILCNDPSILFSKMLQKCNSHIFFSATLTPINYFVSLLIRDIDYEIVEIPSPFPIDNLKLIIRPDIKTTYKERSRYYSEVANIITKVRKSVSGNYMVFFPSYKYMDEVAKLIECDVLIQKPRMSEIQRAEYLNEFENKKSILSFAITGGVFSEGIDLVGDKLIGVIVVGVGLPQISIKNNILKDRYNYQFAYTYPGFNKVQQAIGRLIRHEDDRGVAILIDERFNTSQYRSLYPNEWSNSVVLTNDDDTIMTIKKFWE</sequence>
<accession>A0A5C1QEM6</accession>
<dbReference type="InterPro" id="IPR006555">
    <property type="entry name" value="ATP-dep_Helicase_C"/>
</dbReference>
<dbReference type="InterPro" id="IPR027417">
    <property type="entry name" value="P-loop_NTPase"/>
</dbReference>
<evidence type="ECO:0000256" key="1">
    <source>
        <dbReference type="ARBA" id="ARBA00022485"/>
    </source>
</evidence>
<reference evidence="16 17" key="2">
    <citation type="submission" date="2019-09" db="EMBL/GenBank/DDBJ databases">
        <title>Complete Genome Sequence and Methylome Analysis of free living Spirochaetas.</title>
        <authorList>
            <person name="Leshcheva N."/>
            <person name="Mikheeva N."/>
        </authorList>
    </citation>
    <scope>NUCLEOTIDE SEQUENCE [LARGE SCALE GENOMIC DNA]</scope>
    <source>
        <strain evidence="16 17">P</strain>
    </source>
</reference>
<keyword evidence="6 16" id="KW-0347">Helicase</keyword>
<dbReference type="Proteomes" id="UP000323824">
    <property type="component" value="Chromosome"/>
</dbReference>
<keyword evidence="9" id="KW-0411">Iron-sulfur</keyword>
<keyword evidence="10" id="KW-0238">DNA-binding</keyword>
<keyword evidence="11" id="KW-0234">DNA repair</keyword>
<evidence type="ECO:0000313" key="17">
    <source>
        <dbReference type="Proteomes" id="UP000323824"/>
    </source>
</evidence>
<dbReference type="SMART" id="SM00491">
    <property type="entry name" value="HELICc2"/>
    <property type="match status" value="1"/>
</dbReference>
<dbReference type="GO" id="GO:0003678">
    <property type="term" value="F:DNA helicase activity"/>
    <property type="evidence" value="ECO:0007669"/>
    <property type="project" value="InterPro"/>
</dbReference>
<keyword evidence="4" id="KW-0227">DNA damage</keyword>
<feature type="domain" description="Helicase C-terminal" evidence="15">
    <location>
        <begin position="582"/>
        <end position="760"/>
    </location>
</feature>
<gene>
    <name evidence="16" type="ORF">EW093_14390</name>
</gene>
<dbReference type="KEGG" id="sper:EW093_14390"/>
<evidence type="ECO:0000313" key="16">
    <source>
        <dbReference type="EMBL" id="QEN05838.1"/>
    </source>
</evidence>
<keyword evidence="12" id="KW-0413">Isomerase</keyword>
<dbReference type="PROSITE" id="PS51194">
    <property type="entry name" value="HELICASE_CTER"/>
    <property type="match status" value="1"/>
</dbReference>
<dbReference type="Pfam" id="PF13307">
    <property type="entry name" value="Helicase_C_2"/>
    <property type="match status" value="1"/>
</dbReference>
<dbReference type="Gene3D" id="3.90.320.10">
    <property type="match status" value="1"/>
</dbReference>
<evidence type="ECO:0000256" key="9">
    <source>
        <dbReference type="ARBA" id="ARBA00023014"/>
    </source>
</evidence>
<dbReference type="GO" id="GO:0005524">
    <property type="term" value="F:ATP binding"/>
    <property type="evidence" value="ECO:0007669"/>
    <property type="project" value="UniProtKB-KW"/>
</dbReference>
<dbReference type="GO" id="GO:0046872">
    <property type="term" value="F:metal ion binding"/>
    <property type="evidence" value="ECO:0007669"/>
    <property type="project" value="UniProtKB-KW"/>
</dbReference>
<keyword evidence="1" id="KW-0004">4Fe-4S</keyword>
<evidence type="ECO:0000256" key="2">
    <source>
        <dbReference type="ARBA" id="ARBA00022723"/>
    </source>
</evidence>
<dbReference type="InterPro" id="IPR014013">
    <property type="entry name" value="Helic_SF1/SF2_ATP-bd_DinG/Rad3"/>
</dbReference>
<evidence type="ECO:0000256" key="5">
    <source>
        <dbReference type="ARBA" id="ARBA00022801"/>
    </source>
</evidence>
<dbReference type="SMART" id="SM00488">
    <property type="entry name" value="DEXDc2"/>
    <property type="match status" value="1"/>
</dbReference>
<organism evidence="16 17">
    <name type="scientific">Thiospirochaeta perfilievii</name>
    <dbReference type="NCBI Taxonomy" id="252967"/>
    <lineage>
        <taxon>Bacteria</taxon>
        <taxon>Pseudomonadati</taxon>
        <taxon>Spirochaetota</taxon>
        <taxon>Spirochaetia</taxon>
        <taxon>Spirochaetales</taxon>
        <taxon>Spirochaetaceae</taxon>
        <taxon>Thiospirochaeta</taxon>
    </lineage>
</organism>
<dbReference type="InterPro" id="IPR010614">
    <property type="entry name" value="RAD3-like_helicase_DEAD"/>
</dbReference>
<evidence type="ECO:0000256" key="4">
    <source>
        <dbReference type="ARBA" id="ARBA00022763"/>
    </source>
</evidence>
<protein>
    <submittedName>
        <fullName evidence="16">ATP-dependent DNA helicase</fullName>
    </submittedName>
</protein>
<dbReference type="EMBL" id="CP035807">
    <property type="protein sequence ID" value="QEN05838.1"/>
    <property type="molecule type" value="Genomic_DNA"/>
</dbReference>
<evidence type="ECO:0000256" key="7">
    <source>
        <dbReference type="ARBA" id="ARBA00022840"/>
    </source>
</evidence>
<dbReference type="InterPro" id="IPR045028">
    <property type="entry name" value="DinG/Rad3-like"/>
</dbReference>
<reference evidence="16 17" key="1">
    <citation type="submission" date="2019-02" db="EMBL/GenBank/DDBJ databases">
        <authorList>
            <person name="Fomenkov A."/>
            <person name="Dubinina G."/>
            <person name="Grabovich M."/>
            <person name="Vincze T."/>
            <person name="Roberts R.J."/>
        </authorList>
    </citation>
    <scope>NUCLEOTIDE SEQUENCE [LARGE SCALE GENOMIC DNA]</scope>
    <source>
        <strain evidence="16 17">P</strain>
    </source>
</reference>
<dbReference type="PANTHER" id="PTHR11472:SF34">
    <property type="entry name" value="REGULATOR OF TELOMERE ELONGATION HELICASE 1"/>
    <property type="match status" value="1"/>
</dbReference>
<dbReference type="OrthoDB" id="9765586at2"/>
<keyword evidence="2" id="KW-0479">Metal-binding</keyword>
<evidence type="ECO:0000256" key="11">
    <source>
        <dbReference type="ARBA" id="ARBA00023204"/>
    </source>
</evidence>
<feature type="domain" description="Helicase ATP-binding" evidence="14">
    <location>
        <begin position="179"/>
        <end position="424"/>
    </location>
</feature>
<comment type="similarity">
    <text evidence="13">Belongs to the helicase family. DinG subfamily.</text>
</comment>
<dbReference type="InterPro" id="IPR011604">
    <property type="entry name" value="PDDEXK-like_dom_sf"/>
</dbReference>
<evidence type="ECO:0000256" key="10">
    <source>
        <dbReference type="ARBA" id="ARBA00023125"/>
    </source>
</evidence>
<keyword evidence="5" id="KW-0378">Hydrolase</keyword>
<dbReference type="RefSeq" id="WP_149569072.1">
    <property type="nucleotide sequence ID" value="NZ_CP035807.1"/>
</dbReference>
<dbReference type="GO" id="GO:0003677">
    <property type="term" value="F:DNA binding"/>
    <property type="evidence" value="ECO:0007669"/>
    <property type="project" value="UniProtKB-KW"/>
</dbReference>
<dbReference type="SUPFAM" id="SSF52540">
    <property type="entry name" value="P-loop containing nucleoside triphosphate hydrolases"/>
    <property type="match status" value="1"/>
</dbReference>
<dbReference type="Pfam" id="PF06733">
    <property type="entry name" value="DEAD_2"/>
    <property type="match status" value="1"/>
</dbReference>
<dbReference type="GO" id="GO:0016818">
    <property type="term" value="F:hydrolase activity, acting on acid anhydrides, in phosphorus-containing anhydrides"/>
    <property type="evidence" value="ECO:0007669"/>
    <property type="project" value="InterPro"/>
</dbReference>
<dbReference type="GO" id="GO:0006281">
    <property type="term" value="P:DNA repair"/>
    <property type="evidence" value="ECO:0007669"/>
    <property type="project" value="UniProtKB-KW"/>
</dbReference>
<evidence type="ECO:0000256" key="12">
    <source>
        <dbReference type="ARBA" id="ARBA00023235"/>
    </source>
</evidence>
<proteinExistence type="inferred from homology"/>
<evidence type="ECO:0000256" key="8">
    <source>
        <dbReference type="ARBA" id="ARBA00023004"/>
    </source>
</evidence>
<keyword evidence="7" id="KW-0067">ATP-binding</keyword>
<dbReference type="GO" id="GO:0051539">
    <property type="term" value="F:4 iron, 4 sulfur cluster binding"/>
    <property type="evidence" value="ECO:0007669"/>
    <property type="project" value="UniProtKB-KW"/>
</dbReference>
<evidence type="ECO:0000256" key="3">
    <source>
        <dbReference type="ARBA" id="ARBA00022741"/>
    </source>
</evidence>
<keyword evidence="17" id="KW-1185">Reference proteome</keyword>
<dbReference type="Gene3D" id="3.40.50.300">
    <property type="entry name" value="P-loop containing nucleotide triphosphate hydrolases"/>
    <property type="match status" value="2"/>
</dbReference>
<evidence type="ECO:0000259" key="15">
    <source>
        <dbReference type="PROSITE" id="PS51194"/>
    </source>
</evidence>